<accession>A0A7J6KLE5</accession>
<feature type="compositionally biased region" description="Basic and acidic residues" evidence="1">
    <location>
        <begin position="64"/>
        <end position="80"/>
    </location>
</feature>
<proteinExistence type="predicted"/>
<keyword evidence="3" id="KW-1185">Reference proteome</keyword>
<dbReference type="Proteomes" id="UP000591131">
    <property type="component" value="Unassembled WGS sequence"/>
</dbReference>
<evidence type="ECO:0000313" key="3">
    <source>
        <dbReference type="Proteomes" id="UP000591131"/>
    </source>
</evidence>
<gene>
    <name evidence="2" type="ORF">FOL47_004510</name>
</gene>
<evidence type="ECO:0000256" key="1">
    <source>
        <dbReference type="SAM" id="MobiDB-lite"/>
    </source>
</evidence>
<protein>
    <submittedName>
        <fullName evidence="2">Uncharacterized protein</fullName>
    </submittedName>
</protein>
<feature type="compositionally biased region" description="Basic and acidic residues" evidence="1">
    <location>
        <begin position="22"/>
        <end position="31"/>
    </location>
</feature>
<dbReference type="EMBL" id="JAAPAO010002560">
    <property type="protein sequence ID" value="KAF4647509.1"/>
    <property type="molecule type" value="Genomic_DNA"/>
</dbReference>
<comment type="caution">
    <text evidence="2">The sequence shown here is derived from an EMBL/GenBank/DDBJ whole genome shotgun (WGS) entry which is preliminary data.</text>
</comment>
<dbReference type="AlphaFoldDB" id="A0A7J6KLE5"/>
<sequence>MSEPIPAGSLPNLSDLWGPLPVHEEEIKHEGIEEEEEPHVELGSLDSLFADKSNEPTLNLSEVEDTKEVKLPTPREEHETQPTVGTSNDEVVEPVTCVVESSPATVVQEDLQAQSPTVEDSPSGPIRTSPKSSSSR</sequence>
<organism evidence="2 3">
    <name type="scientific">Perkinsus chesapeaki</name>
    <name type="common">Clam parasite</name>
    <name type="synonym">Perkinsus andrewsi</name>
    <dbReference type="NCBI Taxonomy" id="330153"/>
    <lineage>
        <taxon>Eukaryota</taxon>
        <taxon>Sar</taxon>
        <taxon>Alveolata</taxon>
        <taxon>Perkinsozoa</taxon>
        <taxon>Perkinsea</taxon>
        <taxon>Perkinsida</taxon>
        <taxon>Perkinsidae</taxon>
        <taxon>Perkinsus</taxon>
    </lineage>
</organism>
<name>A0A7J6KLE5_PERCH</name>
<evidence type="ECO:0000313" key="2">
    <source>
        <dbReference type="EMBL" id="KAF4647509.1"/>
    </source>
</evidence>
<feature type="compositionally biased region" description="Polar residues" evidence="1">
    <location>
        <begin position="111"/>
        <end position="120"/>
    </location>
</feature>
<feature type="region of interest" description="Disordered" evidence="1">
    <location>
        <begin position="1"/>
        <end position="136"/>
    </location>
</feature>
<reference evidence="2 3" key="1">
    <citation type="submission" date="2020-04" db="EMBL/GenBank/DDBJ databases">
        <title>Perkinsus chesapeaki whole genome sequence.</title>
        <authorList>
            <person name="Bogema D.R."/>
        </authorList>
    </citation>
    <scope>NUCLEOTIDE SEQUENCE [LARGE SCALE GENOMIC DNA]</scope>
    <source>
        <strain evidence="2">ATCC PRA-425</strain>
    </source>
</reference>
<feature type="non-terminal residue" evidence="2">
    <location>
        <position position="136"/>
    </location>
</feature>